<comment type="similarity">
    <text evidence="1 9">Belongs to the peptidase A1 family.</text>
</comment>
<dbReference type="HOGENOM" id="CLU_013253_9_3_1"/>
<evidence type="ECO:0000256" key="7">
    <source>
        <dbReference type="ARBA" id="ARBA00068059"/>
    </source>
</evidence>
<evidence type="ECO:0000256" key="4">
    <source>
        <dbReference type="ARBA" id="ARBA00022750"/>
    </source>
</evidence>
<dbReference type="InterPro" id="IPR001461">
    <property type="entry name" value="Aspartic_peptidase_A1"/>
</dbReference>
<evidence type="ECO:0000256" key="11">
    <source>
        <dbReference type="SAM" id="SignalP"/>
    </source>
</evidence>
<feature type="compositionally biased region" description="Gly residues" evidence="10">
    <location>
        <begin position="445"/>
        <end position="457"/>
    </location>
</feature>
<evidence type="ECO:0000256" key="6">
    <source>
        <dbReference type="ARBA" id="ARBA00067536"/>
    </source>
</evidence>
<protein>
    <recommendedName>
        <fullName evidence="7">Probable aspartic-type endopeptidase OPSB</fullName>
    </recommendedName>
    <alternativeName>
        <fullName evidence="6">Probable aspartic-type endopeptidase opsB</fullName>
    </alternativeName>
</protein>
<dbReference type="Pfam" id="PF00026">
    <property type="entry name" value="Asp"/>
    <property type="match status" value="1"/>
</dbReference>
<dbReference type="PANTHER" id="PTHR47966">
    <property type="entry name" value="BETA-SITE APP-CLEAVING ENZYME, ISOFORM A-RELATED"/>
    <property type="match status" value="1"/>
</dbReference>
<dbReference type="AlphaFoldDB" id="A0A084G6E6"/>
<dbReference type="CDD" id="cd05474">
    <property type="entry name" value="SAP_like"/>
    <property type="match status" value="1"/>
</dbReference>
<feature type="chain" id="PRO_5001775346" description="Probable aspartic-type endopeptidase OPSB" evidence="11">
    <location>
        <begin position="18"/>
        <end position="487"/>
    </location>
</feature>
<keyword evidence="3 11" id="KW-0732">Signal</keyword>
<reference evidence="13 14" key="1">
    <citation type="journal article" date="2014" name="Genome Announc.">
        <title>Draft genome sequence of the pathogenic fungus Scedosporium apiospermum.</title>
        <authorList>
            <person name="Vandeputte P."/>
            <person name="Ghamrawi S."/>
            <person name="Rechenmann M."/>
            <person name="Iltis A."/>
            <person name="Giraud S."/>
            <person name="Fleury M."/>
            <person name="Thornton C."/>
            <person name="Delhaes L."/>
            <person name="Meyer W."/>
            <person name="Papon N."/>
            <person name="Bouchara J.P."/>
        </authorList>
    </citation>
    <scope>NUCLEOTIDE SEQUENCE [LARGE SCALE GENOMIC DNA]</scope>
    <source>
        <strain evidence="13 14">IHEM 14462</strain>
    </source>
</reference>
<evidence type="ECO:0000313" key="14">
    <source>
        <dbReference type="Proteomes" id="UP000028545"/>
    </source>
</evidence>
<feature type="active site" evidence="8">
    <location>
        <position position="278"/>
    </location>
</feature>
<evidence type="ECO:0000313" key="13">
    <source>
        <dbReference type="EMBL" id="KEZ42908.1"/>
    </source>
</evidence>
<dbReference type="SUPFAM" id="SSF50630">
    <property type="entry name" value="Acid proteases"/>
    <property type="match status" value="1"/>
</dbReference>
<dbReference type="EMBL" id="JOWA01000098">
    <property type="protein sequence ID" value="KEZ42908.1"/>
    <property type="molecule type" value="Genomic_DNA"/>
</dbReference>
<comment type="caution">
    <text evidence="13">The sequence shown here is derived from an EMBL/GenBank/DDBJ whole genome shotgun (WGS) entry which is preliminary data.</text>
</comment>
<evidence type="ECO:0000256" key="9">
    <source>
        <dbReference type="RuleBase" id="RU000454"/>
    </source>
</evidence>
<evidence type="ECO:0000256" key="1">
    <source>
        <dbReference type="ARBA" id="ARBA00007447"/>
    </source>
</evidence>
<name>A0A084G6E6_PSEDA</name>
<evidence type="ECO:0000256" key="2">
    <source>
        <dbReference type="ARBA" id="ARBA00022670"/>
    </source>
</evidence>
<organism evidence="13 14">
    <name type="scientific">Pseudallescheria apiosperma</name>
    <name type="common">Scedosporium apiospermum</name>
    <dbReference type="NCBI Taxonomy" id="563466"/>
    <lineage>
        <taxon>Eukaryota</taxon>
        <taxon>Fungi</taxon>
        <taxon>Dikarya</taxon>
        <taxon>Ascomycota</taxon>
        <taxon>Pezizomycotina</taxon>
        <taxon>Sordariomycetes</taxon>
        <taxon>Hypocreomycetidae</taxon>
        <taxon>Microascales</taxon>
        <taxon>Microascaceae</taxon>
        <taxon>Scedosporium</taxon>
    </lineage>
</organism>
<dbReference type="PANTHER" id="PTHR47966:SF65">
    <property type="entry name" value="ASPARTIC-TYPE ENDOPEPTIDASE"/>
    <property type="match status" value="1"/>
</dbReference>
<dbReference type="InterPro" id="IPR001969">
    <property type="entry name" value="Aspartic_peptidase_AS"/>
</dbReference>
<keyword evidence="2 9" id="KW-0645">Protease</keyword>
<dbReference type="Gene3D" id="2.40.70.10">
    <property type="entry name" value="Acid Proteases"/>
    <property type="match status" value="2"/>
</dbReference>
<evidence type="ECO:0000256" key="5">
    <source>
        <dbReference type="ARBA" id="ARBA00022801"/>
    </source>
</evidence>
<evidence type="ECO:0000256" key="8">
    <source>
        <dbReference type="PIRSR" id="PIRSR601461-1"/>
    </source>
</evidence>
<dbReference type="PRINTS" id="PR00792">
    <property type="entry name" value="PEPSIN"/>
</dbReference>
<dbReference type="GO" id="GO:0006508">
    <property type="term" value="P:proteolysis"/>
    <property type="evidence" value="ECO:0007669"/>
    <property type="project" value="UniProtKB-KW"/>
</dbReference>
<dbReference type="RefSeq" id="XP_016642707.1">
    <property type="nucleotide sequence ID" value="XM_016787692.1"/>
</dbReference>
<dbReference type="KEGG" id="sapo:SAPIO_CDS5347"/>
<evidence type="ECO:0000259" key="12">
    <source>
        <dbReference type="PROSITE" id="PS51767"/>
    </source>
</evidence>
<feature type="active site" evidence="8">
    <location>
        <position position="85"/>
    </location>
</feature>
<feature type="compositionally biased region" description="Polar residues" evidence="10">
    <location>
        <begin position="424"/>
        <end position="442"/>
    </location>
</feature>
<dbReference type="PROSITE" id="PS51767">
    <property type="entry name" value="PEPTIDASE_A1"/>
    <property type="match status" value="1"/>
</dbReference>
<feature type="domain" description="Peptidase A1" evidence="12">
    <location>
        <begin position="67"/>
        <end position="396"/>
    </location>
</feature>
<dbReference type="OMA" id="CNVTLGT"/>
<dbReference type="GeneID" id="27724419"/>
<dbReference type="InterPro" id="IPR033121">
    <property type="entry name" value="PEPTIDASE_A1"/>
</dbReference>
<keyword evidence="4 9" id="KW-0064">Aspartyl protease</keyword>
<accession>A0A084G6E6</accession>
<dbReference type="PROSITE" id="PS00141">
    <property type="entry name" value="ASP_PROTEASE"/>
    <property type="match status" value="1"/>
</dbReference>
<gene>
    <name evidence="13" type="ORF">SAPIO_CDS5347</name>
</gene>
<sequence>MKLGILAAASLASGSLAASVRSTQRRADSPHVVRLNIWRNDADPIQTHALRRRQTVETTIDNMLTLYFVNATVGSPPQEVKLHVDTGSSDMWVNTPSSEYCSAERRPCANAGTYDPAHSTTQKFIDNTFNISYVDGSGASGDFVTDVLTIGGTTVEDLQFGVGTNSSSPRGILGIGYTTNEASVLRDGAKPYENLPVKLASQGHIQSAAFSMFLNDVDSRTGTVLFGGIDKSHFTGNLVTVPIQKENDKFRRLLVTLNKVQFDSTAVGSDLALAVLLDSGSSITYLPDAIAKAIYEQVDATYVEDQGLAFVPCTDRDSSHSITFTFDDPLSIVVPYSELVLDIPTSRGRRPVFDNGRAACLFGIAPAESGSNVLGDTFMRSAYVVFDLANNEISMAQAAAAGDGTQSDVAEIGVGKSAVPGATRAQNPVTATQGFTNSGQNVTSGAGGQESGAGTGGSRSASGLARGAKAAAVLAGVVTALATVVLT</sequence>
<feature type="signal peptide" evidence="11">
    <location>
        <begin position="1"/>
        <end position="17"/>
    </location>
</feature>
<proteinExistence type="inferred from homology"/>
<keyword evidence="14" id="KW-1185">Reference proteome</keyword>
<dbReference type="FunFam" id="2.40.70.10:FF:000011">
    <property type="entry name" value="Aspartic protease"/>
    <property type="match status" value="1"/>
</dbReference>
<keyword evidence="5 9" id="KW-0378">Hydrolase</keyword>
<dbReference type="Proteomes" id="UP000028545">
    <property type="component" value="Unassembled WGS sequence"/>
</dbReference>
<evidence type="ECO:0000256" key="10">
    <source>
        <dbReference type="SAM" id="MobiDB-lite"/>
    </source>
</evidence>
<evidence type="ECO:0000256" key="3">
    <source>
        <dbReference type="ARBA" id="ARBA00022729"/>
    </source>
</evidence>
<feature type="region of interest" description="Disordered" evidence="10">
    <location>
        <begin position="421"/>
        <end position="460"/>
    </location>
</feature>
<dbReference type="GO" id="GO:0004190">
    <property type="term" value="F:aspartic-type endopeptidase activity"/>
    <property type="evidence" value="ECO:0007669"/>
    <property type="project" value="UniProtKB-KW"/>
</dbReference>
<dbReference type="InterPro" id="IPR021109">
    <property type="entry name" value="Peptidase_aspartic_dom_sf"/>
</dbReference>
<dbReference type="InterPro" id="IPR033876">
    <property type="entry name" value="SAP-like"/>
</dbReference>
<dbReference type="VEuPathDB" id="FungiDB:SAPIO_CDS5347"/>
<dbReference type="OrthoDB" id="771136at2759"/>